<dbReference type="Gene3D" id="3.20.20.20">
    <property type="entry name" value="Dihydropteroate synthase-like"/>
    <property type="match status" value="1"/>
</dbReference>
<keyword evidence="9 20" id="KW-0808">Transferase</keyword>
<dbReference type="GO" id="GO:0031419">
    <property type="term" value="F:cobalamin binding"/>
    <property type="evidence" value="ECO:0007669"/>
    <property type="project" value="UniProtKB-KW"/>
</dbReference>
<dbReference type="EMBL" id="CP036150">
    <property type="protein sequence ID" value="QEN09681.1"/>
    <property type="molecule type" value="Genomic_DNA"/>
</dbReference>
<evidence type="ECO:0000256" key="3">
    <source>
        <dbReference type="ARBA" id="ARBA00005178"/>
    </source>
</evidence>
<evidence type="ECO:0000256" key="20">
    <source>
        <dbReference type="PROSITE-ProRule" id="PRU00346"/>
    </source>
</evidence>
<dbReference type="PROSITE" id="PS51337">
    <property type="entry name" value="B12_BINDING_NTER"/>
    <property type="match status" value="1"/>
</dbReference>
<evidence type="ECO:0000256" key="17">
    <source>
        <dbReference type="ARBA" id="ARBA00031040"/>
    </source>
</evidence>
<evidence type="ECO:0000256" key="7">
    <source>
        <dbReference type="ARBA" id="ARBA00022605"/>
    </source>
</evidence>
<dbReference type="PROSITE" id="PS51332">
    <property type="entry name" value="B12_BINDING"/>
    <property type="match status" value="1"/>
</dbReference>
<feature type="binding site" evidence="19">
    <location>
        <position position="759"/>
    </location>
    <ligand>
        <name>S-adenosyl-L-methionine</name>
        <dbReference type="ChEBI" id="CHEBI:59789"/>
    </ligand>
</feature>
<dbReference type="InterPro" id="IPR011822">
    <property type="entry name" value="MetH"/>
</dbReference>
<dbReference type="Gene3D" id="1.10.1240.10">
    <property type="entry name" value="Methionine synthase domain"/>
    <property type="match status" value="1"/>
</dbReference>
<dbReference type="SMART" id="SM01018">
    <property type="entry name" value="B12-binding_2"/>
    <property type="match status" value="1"/>
</dbReference>
<dbReference type="Pfam" id="PF02607">
    <property type="entry name" value="B12-binding_2"/>
    <property type="match status" value="1"/>
</dbReference>
<dbReference type="GO" id="GO:0046653">
    <property type="term" value="P:tetrahydrofolate metabolic process"/>
    <property type="evidence" value="ECO:0007669"/>
    <property type="project" value="TreeGrafter"/>
</dbReference>
<dbReference type="GO" id="GO:0005829">
    <property type="term" value="C:cytosol"/>
    <property type="evidence" value="ECO:0007669"/>
    <property type="project" value="TreeGrafter"/>
</dbReference>
<comment type="pathway">
    <text evidence="3">Amino-acid biosynthesis; L-methionine biosynthesis via de novo pathway; L-methionine from L-homocysteine (MetH route): step 1/1.</text>
</comment>
<dbReference type="Gene3D" id="3.40.50.280">
    <property type="entry name" value="Cobalamin-binding domain"/>
    <property type="match status" value="1"/>
</dbReference>
<accession>A0A5C1QQ10</accession>
<feature type="domain" description="B12-binding" evidence="23">
    <location>
        <begin position="400"/>
        <end position="535"/>
    </location>
</feature>
<evidence type="ECO:0000256" key="19">
    <source>
        <dbReference type="PIRSR" id="PIRSR000381-2"/>
    </source>
</evidence>
<dbReference type="OrthoDB" id="9803687at2"/>
<dbReference type="PROSITE" id="PS50972">
    <property type="entry name" value="PTERIN_BINDING"/>
    <property type="match status" value="1"/>
</dbReference>
<keyword evidence="15" id="KW-0170">Cobalt</keyword>
<dbReference type="SUPFAM" id="SSF56507">
    <property type="entry name" value="Methionine synthase activation domain-like"/>
    <property type="match status" value="1"/>
</dbReference>
<evidence type="ECO:0000256" key="13">
    <source>
        <dbReference type="ARBA" id="ARBA00022833"/>
    </source>
</evidence>
<evidence type="ECO:0000256" key="4">
    <source>
        <dbReference type="ARBA" id="ARBA00010398"/>
    </source>
</evidence>
<evidence type="ECO:0000256" key="15">
    <source>
        <dbReference type="ARBA" id="ARBA00023285"/>
    </source>
</evidence>
<dbReference type="InterPro" id="IPR003759">
    <property type="entry name" value="Cbl-bd_cap"/>
</dbReference>
<protein>
    <recommendedName>
        <fullName evidence="5">methionine synthase</fullName>
        <ecNumber evidence="5">2.1.1.13</ecNumber>
    </recommendedName>
    <alternativeName>
        <fullName evidence="17">5-methyltetrahydrofolate--homocysteine methyltransferase</fullName>
    </alternativeName>
    <alternativeName>
        <fullName evidence="16">Methionine synthase, vitamin-B12 dependent</fullName>
    </alternativeName>
</protein>
<dbReference type="AlphaFoldDB" id="A0A5C1QQ10"/>
<feature type="binding site" evidence="19">
    <location>
        <position position="514"/>
    </location>
    <ligand>
        <name>methylcob(III)alamin</name>
        <dbReference type="ChEBI" id="CHEBI:28115"/>
    </ligand>
</feature>
<dbReference type="PROSITE" id="PS50974">
    <property type="entry name" value="ADOMET_ACTIVATION"/>
    <property type="match status" value="1"/>
</dbReference>
<dbReference type="InterPro" id="IPR011005">
    <property type="entry name" value="Dihydropteroate_synth-like_sf"/>
</dbReference>
<dbReference type="PANTHER" id="PTHR45833:SF1">
    <property type="entry name" value="METHIONINE SYNTHASE"/>
    <property type="match status" value="1"/>
</dbReference>
<dbReference type="GO" id="GO:0008270">
    <property type="term" value="F:zinc ion binding"/>
    <property type="evidence" value="ECO:0007669"/>
    <property type="project" value="InterPro"/>
</dbReference>
<feature type="binding site" evidence="19">
    <location>
        <begin position="410"/>
        <end position="414"/>
    </location>
    <ligand>
        <name>methylcob(III)alamin</name>
        <dbReference type="ChEBI" id="CHEBI:28115"/>
    </ligand>
</feature>
<keyword evidence="14" id="KW-0486">Methionine biosynthesis</keyword>
<evidence type="ECO:0000256" key="11">
    <source>
        <dbReference type="ARBA" id="ARBA00022723"/>
    </source>
</evidence>
<evidence type="ECO:0000259" key="24">
    <source>
        <dbReference type="PROSITE" id="PS51337"/>
    </source>
</evidence>
<dbReference type="SUPFAM" id="SSF47644">
    <property type="entry name" value="Methionine synthase domain"/>
    <property type="match status" value="1"/>
</dbReference>
<name>A0A5C1QQ10_9SPIO</name>
<evidence type="ECO:0000256" key="9">
    <source>
        <dbReference type="ARBA" id="ARBA00022679"/>
    </source>
</evidence>
<feature type="domain" description="AdoMet activation" evidence="22">
    <location>
        <begin position="535"/>
        <end position="816"/>
    </location>
</feature>
<keyword evidence="8 18" id="KW-0846">Cobalamin</keyword>
<dbReference type="FunFam" id="3.20.20.20:FF:000007">
    <property type="entry name" value="Methionine synthase"/>
    <property type="match status" value="1"/>
</dbReference>
<dbReference type="PIRSF" id="PIRSF000381">
    <property type="entry name" value="MetH"/>
    <property type="match status" value="1"/>
</dbReference>
<dbReference type="InterPro" id="IPR036594">
    <property type="entry name" value="Meth_synthase_dom"/>
</dbReference>
<evidence type="ECO:0000256" key="5">
    <source>
        <dbReference type="ARBA" id="ARBA00012032"/>
    </source>
</evidence>
<evidence type="ECO:0000256" key="6">
    <source>
        <dbReference type="ARBA" id="ARBA00022603"/>
    </source>
</evidence>
<evidence type="ECO:0000256" key="2">
    <source>
        <dbReference type="ARBA" id="ARBA00001956"/>
    </source>
</evidence>
<dbReference type="InterPro" id="IPR006158">
    <property type="entry name" value="Cobalamin-bd"/>
</dbReference>
<evidence type="ECO:0000256" key="12">
    <source>
        <dbReference type="ARBA" id="ARBA00022737"/>
    </source>
</evidence>
<dbReference type="PANTHER" id="PTHR45833">
    <property type="entry name" value="METHIONINE SYNTHASE"/>
    <property type="match status" value="1"/>
</dbReference>
<keyword evidence="11 18" id="KW-0479">Metal-binding</keyword>
<keyword evidence="13" id="KW-0862">Zinc</keyword>
<evidence type="ECO:0000256" key="18">
    <source>
        <dbReference type="PIRSR" id="PIRSR000381-1"/>
    </source>
</evidence>
<sequence length="816" mass="90679">MKPSIASLYEAVDLIQPIKPLIIGERCNANGSRRFKEALLNDDYDTCLTIAREQEAVGAHVLDLCTAYAGRDEMKDFEILIPSFASSLKVPLMIDSTTPSVIEKALKLYPGRCIVNSVNLEDGGVNIYKVLKQVKKYGAAVVALTIDEKGMAMTTADKVAVAKRIYAIAVDEMGLRPQDILFDPLTFTIGAGDETLKDAAIQTLEAIRGIKEELPGCLTMLGLSNISFGLSAVSRKILNAVFLHEALEYGLDSCIIDAAKVISLASIPEEDREICLDLLYDRVKNPEKSPLLTFIDHFSTATADSDNEEDTKWKPIETQLYDKVVTGNKDDLEDVLDMLLQRRSPLGIINDILVPGMRHVGELFGKGEILLPFVLQSAEVMKTSVRYLEPLMEKSDEESRLKILLATVQGDVHDIGKNLVDIILSNNGYKVYNIGIKVPAETVIQKAREYDVDIIGLSGLLVKSAMVMAESLPQYEEAGFKVPIFLGGAALTRKFVAESCVPGYGSPVVYNQDAFDALKKVRDFEAGTLEATTWTAPKDVKEVKPGLKDATISRVNPVPEPPFLGDKIVKDIDLEAVLNLVNKQALFRGRWGYRRGKMSAAEYEDLIKTKVEPLYEEFRHQFLHEGLIDPKAAYGYFSCESRDDHLVMFHNDREFDYGFPRQAEAPFLCLSDYYKSAEEGGDVAGLFVVTIGDEVSKRTAELYEADAYHDYLMLHAFSVEVTDALAEYWHKRMRQELGITSTEPESIHGYVTQQYQGSRYGFGYPSCPDISAHGLLFDMLDPSRIGITLTENFEMVPEQSTSALVAHHPQAKYFAV</sequence>
<evidence type="ECO:0000256" key="8">
    <source>
        <dbReference type="ARBA" id="ARBA00022628"/>
    </source>
</evidence>
<comment type="cofactor">
    <cofactor evidence="2 18">
        <name>methylcob(III)alamin</name>
        <dbReference type="ChEBI" id="CHEBI:28115"/>
    </cofactor>
</comment>
<evidence type="ECO:0000259" key="22">
    <source>
        <dbReference type="PROSITE" id="PS50974"/>
    </source>
</evidence>
<evidence type="ECO:0000256" key="16">
    <source>
        <dbReference type="ARBA" id="ARBA00030582"/>
    </source>
</evidence>
<feature type="domain" description="B12-binding N-terminal" evidence="24">
    <location>
        <begin position="307"/>
        <end position="400"/>
    </location>
</feature>
<evidence type="ECO:0000256" key="1">
    <source>
        <dbReference type="ARBA" id="ARBA00001947"/>
    </source>
</evidence>
<dbReference type="RefSeq" id="WP_149487754.1">
    <property type="nucleotide sequence ID" value="NZ_CP036150.1"/>
</dbReference>
<dbReference type="GO" id="GO:0032259">
    <property type="term" value="P:methylation"/>
    <property type="evidence" value="ECO:0007669"/>
    <property type="project" value="UniProtKB-KW"/>
</dbReference>
<evidence type="ECO:0000259" key="21">
    <source>
        <dbReference type="PROSITE" id="PS50972"/>
    </source>
</evidence>
<dbReference type="Pfam" id="PF02310">
    <property type="entry name" value="B12-binding"/>
    <property type="match status" value="1"/>
</dbReference>
<gene>
    <name evidence="25" type="ORF">EXM22_17435</name>
</gene>
<comment type="similarity">
    <text evidence="4">Belongs to the vitamin-B12 dependent methionine synthase family.</text>
</comment>
<keyword evidence="26" id="KW-1185">Reference proteome</keyword>
<evidence type="ECO:0000313" key="26">
    <source>
        <dbReference type="Proteomes" id="UP000324209"/>
    </source>
</evidence>
<dbReference type="SUPFAM" id="SSF51717">
    <property type="entry name" value="Dihydropteroate synthetase-like"/>
    <property type="match status" value="1"/>
</dbReference>
<dbReference type="InterPro" id="IPR000489">
    <property type="entry name" value="Pterin-binding_dom"/>
</dbReference>
<dbReference type="InterPro" id="IPR050554">
    <property type="entry name" value="Met_Synthase/Corrinoid"/>
</dbReference>
<evidence type="ECO:0000313" key="25">
    <source>
        <dbReference type="EMBL" id="QEN09681.1"/>
    </source>
</evidence>
<keyword evidence="6 20" id="KW-0489">Methyltransferase</keyword>
<evidence type="ECO:0000259" key="23">
    <source>
        <dbReference type="PROSITE" id="PS51332"/>
    </source>
</evidence>
<keyword evidence="12" id="KW-0677">Repeat</keyword>
<evidence type="ECO:0000256" key="14">
    <source>
        <dbReference type="ARBA" id="ARBA00023167"/>
    </source>
</evidence>
<dbReference type="SUPFAM" id="SSF52242">
    <property type="entry name" value="Cobalamin (vitamin B12)-binding domain"/>
    <property type="match status" value="1"/>
</dbReference>
<dbReference type="InterPro" id="IPR037010">
    <property type="entry name" value="VitB12-dep_Met_synth_activ_sf"/>
</dbReference>
<comment type="cofactor">
    <cofactor evidence="1">
        <name>Zn(2+)</name>
        <dbReference type="ChEBI" id="CHEBI:29105"/>
    </cofactor>
</comment>
<dbReference type="Pfam" id="PF00809">
    <property type="entry name" value="Pterin_bind"/>
    <property type="match status" value="1"/>
</dbReference>
<proteinExistence type="inferred from homology"/>
<keyword evidence="10 19" id="KW-0949">S-adenosyl-L-methionine</keyword>
<dbReference type="GO" id="GO:0008705">
    <property type="term" value="F:methionine synthase activity"/>
    <property type="evidence" value="ECO:0007669"/>
    <property type="project" value="UniProtKB-EC"/>
</dbReference>
<organism evidence="25 26">
    <name type="scientific">Oceanispirochaeta crateris</name>
    <dbReference type="NCBI Taxonomy" id="2518645"/>
    <lineage>
        <taxon>Bacteria</taxon>
        <taxon>Pseudomonadati</taxon>
        <taxon>Spirochaetota</taxon>
        <taxon>Spirochaetia</taxon>
        <taxon>Spirochaetales</taxon>
        <taxon>Spirochaetaceae</taxon>
        <taxon>Oceanispirochaeta</taxon>
    </lineage>
</organism>
<evidence type="ECO:0000256" key="10">
    <source>
        <dbReference type="ARBA" id="ARBA00022691"/>
    </source>
</evidence>
<dbReference type="InterPro" id="IPR036724">
    <property type="entry name" value="Cobalamin-bd_sf"/>
</dbReference>
<dbReference type="EC" id="2.1.1.13" evidence="5"/>
<dbReference type="Pfam" id="PF02965">
    <property type="entry name" value="Met_synt_B12"/>
    <property type="match status" value="1"/>
</dbReference>
<keyword evidence="7" id="KW-0028">Amino-acid biosynthesis</keyword>
<dbReference type="InterPro" id="IPR004223">
    <property type="entry name" value="VitB12-dep_Met_synth_activ_dom"/>
</dbReference>
<dbReference type="Proteomes" id="UP000324209">
    <property type="component" value="Chromosome"/>
</dbReference>
<reference evidence="25 26" key="1">
    <citation type="submission" date="2019-02" db="EMBL/GenBank/DDBJ databases">
        <title>Complete Genome Sequence and Methylome Analysis of free living Spirochaetas.</title>
        <authorList>
            <person name="Fomenkov A."/>
            <person name="Dubinina G."/>
            <person name="Leshcheva N."/>
            <person name="Mikheeva N."/>
            <person name="Grabovich M."/>
            <person name="Vincze T."/>
            <person name="Roberts R.J."/>
        </authorList>
    </citation>
    <scope>NUCLEOTIDE SEQUENCE [LARGE SCALE GENOMIC DNA]</scope>
    <source>
        <strain evidence="25 26">K2</strain>
    </source>
</reference>
<dbReference type="Gene3D" id="3.10.196.10">
    <property type="entry name" value="Vitamin B12-dependent methionine synthase, activation domain"/>
    <property type="match status" value="1"/>
</dbReference>
<dbReference type="KEGG" id="ock:EXM22_17435"/>
<feature type="domain" description="Pterin-binding" evidence="21">
    <location>
        <begin position="20"/>
        <end position="276"/>
    </location>
</feature>
<feature type="binding site" evidence="19">
    <location>
        <begin position="813"/>
        <end position="814"/>
    </location>
    <ligand>
        <name>S-adenosyl-L-methionine</name>
        <dbReference type="ChEBI" id="CHEBI:59789"/>
    </ligand>
</feature>
<feature type="binding site" description="axial binding residue" evidence="18">
    <location>
        <position position="413"/>
    </location>
    <ligand>
        <name>methylcob(III)alamin</name>
        <dbReference type="ChEBI" id="CHEBI:28115"/>
    </ligand>
    <ligandPart>
        <name>Co</name>
        <dbReference type="ChEBI" id="CHEBI:27638"/>
    </ligandPart>
</feature>
<dbReference type="GO" id="GO:0050667">
    <property type="term" value="P:homocysteine metabolic process"/>
    <property type="evidence" value="ECO:0007669"/>
    <property type="project" value="TreeGrafter"/>
</dbReference>
<feature type="binding site" evidence="19">
    <location>
        <position position="458"/>
    </location>
    <ligand>
        <name>methylcob(III)alamin</name>
        <dbReference type="ChEBI" id="CHEBI:28115"/>
    </ligand>
</feature>